<name>A0A099KCL6_COLPS</name>
<dbReference type="Proteomes" id="UP000029868">
    <property type="component" value="Unassembled WGS sequence"/>
</dbReference>
<organism evidence="1 2">
    <name type="scientific">Colwellia psychrerythraea</name>
    <name type="common">Vibrio psychroerythus</name>
    <dbReference type="NCBI Taxonomy" id="28229"/>
    <lineage>
        <taxon>Bacteria</taxon>
        <taxon>Pseudomonadati</taxon>
        <taxon>Pseudomonadota</taxon>
        <taxon>Gammaproteobacteria</taxon>
        <taxon>Alteromonadales</taxon>
        <taxon>Colwelliaceae</taxon>
        <taxon>Colwellia</taxon>
    </lineage>
</organism>
<gene>
    <name evidence="1" type="ORF">GAB14E_4455</name>
</gene>
<accession>A0A099KCL6</accession>
<evidence type="ECO:0000313" key="2">
    <source>
        <dbReference type="Proteomes" id="UP000029868"/>
    </source>
</evidence>
<protein>
    <submittedName>
        <fullName evidence="1">Uncharacterized protein</fullName>
    </submittedName>
</protein>
<proteinExistence type="predicted"/>
<evidence type="ECO:0000313" key="1">
    <source>
        <dbReference type="EMBL" id="KGJ87777.1"/>
    </source>
</evidence>
<dbReference type="RefSeq" id="WP_033084352.1">
    <property type="nucleotide sequence ID" value="NZ_JQEC01000071.1"/>
</dbReference>
<dbReference type="PATRIC" id="fig|28229.3.peg.4438"/>
<sequence length="119" mass="14224">MSFFAYLYQVKASFRRFFYSSTSVTPEQETTQYAQEVNDEIKHNLKIKCRRAAQEIQYLRCFSHWPIARAKIKIEKNSLVYLDISRSKRSNFEHIDQHRDKVIALNKTVRPNKIVKKIP</sequence>
<dbReference type="AlphaFoldDB" id="A0A099KCL6"/>
<reference evidence="1 2" key="1">
    <citation type="submission" date="2014-08" db="EMBL/GenBank/DDBJ databases">
        <title>Genomic and Phenotypic Diversity of Colwellia psychrerythraea strains from Disparate Marine Basins.</title>
        <authorList>
            <person name="Techtmann S.M."/>
            <person name="Stelling S.C."/>
            <person name="Utturkar S.M."/>
            <person name="Alshibli N."/>
            <person name="Harris A."/>
            <person name="Brown S.D."/>
            <person name="Hazen T.C."/>
        </authorList>
    </citation>
    <scope>NUCLEOTIDE SEQUENCE [LARGE SCALE GENOMIC DNA]</scope>
    <source>
        <strain evidence="1 2">GAB14E</strain>
    </source>
</reference>
<dbReference type="OrthoDB" id="6227657at2"/>
<dbReference type="EMBL" id="JQEC01000071">
    <property type="protein sequence ID" value="KGJ87777.1"/>
    <property type="molecule type" value="Genomic_DNA"/>
</dbReference>
<comment type="caution">
    <text evidence="1">The sequence shown here is derived from an EMBL/GenBank/DDBJ whole genome shotgun (WGS) entry which is preliminary data.</text>
</comment>